<name>A0A9P7GJY7_9AGAR</name>
<protein>
    <submittedName>
        <fullName evidence="2">Uncharacterized protein</fullName>
    </submittedName>
</protein>
<organism evidence="2 3">
    <name type="scientific">Sphagnurus paluster</name>
    <dbReference type="NCBI Taxonomy" id="117069"/>
    <lineage>
        <taxon>Eukaryota</taxon>
        <taxon>Fungi</taxon>
        <taxon>Dikarya</taxon>
        <taxon>Basidiomycota</taxon>
        <taxon>Agaricomycotina</taxon>
        <taxon>Agaricomycetes</taxon>
        <taxon>Agaricomycetidae</taxon>
        <taxon>Agaricales</taxon>
        <taxon>Tricholomatineae</taxon>
        <taxon>Lyophyllaceae</taxon>
        <taxon>Sphagnurus</taxon>
    </lineage>
</organism>
<keyword evidence="3" id="KW-1185">Reference proteome</keyword>
<comment type="caution">
    <text evidence="2">The sequence shown here is derived from an EMBL/GenBank/DDBJ whole genome shotgun (WGS) entry which is preliminary data.</text>
</comment>
<dbReference type="AlphaFoldDB" id="A0A9P7GJY7"/>
<keyword evidence="1" id="KW-1133">Transmembrane helix</keyword>
<dbReference type="EMBL" id="JABCKI010000643">
    <property type="protein sequence ID" value="KAG5649908.1"/>
    <property type="molecule type" value="Genomic_DNA"/>
</dbReference>
<evidence type="ECO:0000256" key="1">
    <source>
        <dbReference type="SAM" id="Phobius"/>
    </source>
</evidence>
<dbReference type="OrthoDB" id="2524788at2759"/>
<gene>
    <name evidence="2" type="ORF">H0H81_001528</name>
</gene>
<sequence length="122" mass="12937">MTDTSRSADIEYLARNAATTGAAGSGGLAYVWYSSCHEDLLRSKRLKAAYNTDRVRANDHATIGAILFGVLIPGIFWKRSNVGNLVLGGAGLGSNIGLLTHYTRSLPGDPPPKHKAINSAPE</sequence>
<reference evidence="2" key="1">
    <citation type="submission" date="2021-02" db="EMBL/GenBank/DDBJ databases">
        <authorList>
            <person name="Nieuwenhuis M."/>
            <person name="Van De Peppel L.J.J."/>
        </authorList>
    </citation>
    <scope>NUCLEOTIDE SEQUENCE</scope>
    <source>
        <strain evidence="2">D49</strain>
    </source>
</reference>
<accession>A0A9P7GJY7</accession>
<keyword evidence="1" id="KW-0472">Membrane</keyword>
<feature type="transmembrane region" description="Helical" evidence="1">
    <location>
        <begin position="60"/>
        <end position="77"/>
    </location>
</feature>
<evidence type="ECO:0000313" key="3">
    <source>
        <dbReference type="Proteomes" id="UP000717328"/>
    </source>
</evidence>
<reference evidence="2" key="2">
    <citation type="submission" date="2021-10" db="EMBL/GenBank/DDBJ databases">
        <title>Phylogenomics reveals ancestral predisposition of the termite-cultivated fungus Termitomyces towards a domesticated lifestyle.</title>
        <authorList>
            <person name="Auxier B."/>
            <person name="Grum-Grzhimaylo A."/>
            <person name="Cardenas M.E."/>
            <person name="Lodge J.D."/>
            <person name="Laessoe T."/>
            <person name="Pedersen O."/>
            <person name="Smith M.E."/>
            <person name="Kuyper T.W."/>
            <person name="Franco-Molano E.A."/>
            <person name="Baroni T.J."/>
            <person name="Aanen D.K."/>
        </authorList>
    </citation>
    <scope>NUCLEOTIDE SEQUENCE</scope>
    <source>
        <strain evidence="2">D49</strain>
    </source>
</reference>
<feature type="transmembrane region" description="Helical" evidence="1">
    <location>
        <begin position="12"/>
        <end position="33"/>
    </location>
</feature>
<dbReference type="Proteomes" id="UP000717328">
    <property type="component" value="Unassembled WGS sequence"/>
</dbReference>
<proteinExistence type="predicted"/>
<keyword evidence="1" id="KW-0812">Transmembrane</keyword>
<evidence type="ECO:0000313" key="2">
    <source>
        <dbReference type="EMBL" id="KAG5649908.1"/>
    </source>
</evidence>